<gene>
    <name evidence="3" type="ordered locus">Caka_1295</name>
</gene>
<feature type="signal peptide" evidence="1">
    <location>
        <begin position="1"/>
        <end position="23"/>
    </location>
</feature>
<reference evidence="3 4" key="1">
    <citation type="journal article" date="2010" name="Stand. Genomic Sci.">
        <title>Complete genome sequence of Coraliomargarita akajimensis type strain (04OKA010-24).</title>
        <authorList>
            <person name="Mavromatis K."/>
            <person name="Abt B."/>
            <person name="Brambilla E."/>
            <person name="Lapidus A."/>
            <person name="Copeland A."/>
            <person name="Deshpande S."/>
            <person name="Nolan M."/>
            <person name="Lucas S."/>
            <person name="Tice H."/>
            <person name="Cheng J.F."/>
            <person name="Han C."/>
            <person name="Detter J.C."/>
            <person name="Woyke T."/>
            <person name="Goodwin L."/>
            <person name="Pitluck S."/>
            <person name="Held B."/>
            <person name="Brettin T."/>
            <person name="Tapia R."/>
            <person name="Ivanova N."/>
            <person name="Mikhailova N."/>
            <person name="Pati A."/>
            <person name="Liolios K."/>
            <person name="Chen A."/>
            <person name="Palaniappan K."/>
            <person name="Land M."/>
            <person name="Hauser L."/>
            <person name="Chang Y.J."/>
            <person name="Jeffries C.D."/>
            <person name="Rohde M."/>
            <person name="Goker M."/>
            <person name="Bristow J."/>
            <person name="Eisen J.A."/>
            <person name="Markowitz V."/>
            <person name="Hugenholtz P."/>
            <person name="Klenk H.P."/>
            <person name="Kyrpides N.C."/>
        </authorList>
    </citation>
    <scope>NUCLEOTIDE SEQUENCE [LARGE SCALE GENOMIC DNA]</scope>
    <source>
        <strain evidence="4">DSM 45221 / IAM 15411 / JCM 23193 / KCTC 12865</strain>
    </source>
</reference>
<accession>D5EIR6</accession>
<evidence type="ECO:0000313" key="4">
    <source>
        <dbReference type="Proteomes" id="UP000000925"/>
    </source>
</evidence>
<dbReference type="InterPro" id="IPR001434">
    <property type="entry name" value="OmcB-like_DUF11"/>
</dbReference>
<dbReference type="HOGENOM" id="CLU_071515_0_0_0"/>
<sequence length="335" mass="34091">MRHLLCAYCAAGFIVSGFVCVEAAGTSANTEIINTARVDYTVGTSDLSDEDSATMTVAQLLDVTVTAENSPVNVSPGQIGAVTIFRITNTGNGGDTIELTANSALTGSDEFDPTLQQIWLDDGDGSFDSGTDTLYQAGVNDPLLDADASVTVFLLNEIPSTGVANGDNGDTQLTASSALQSAPLDPAGTVYAGQGVGGVSAVVGNTQASGSADARHTIQAVVITMTKTNEILAAFNTDTIIAGEVVTEPIPGAVITYTLTIEASGSGTATGVRITDTVPANTTYASGNFTLNTAALTEADDSDEGQVVSGDLEVEIPDMTGGDSHTVTFNVTINE</sequence>
<evidence type="ECO:0000256" key="1">
    <source>
        <dbReference type="SAM" id="SignalP"/>
    </source>
</evidence>
<feature type="chain" id="PRO_5003071210" evidence="1">
    <location>
        <begin position="24"/>
        <end position="335"/>
    </location>
</feature>
<protein>
    <submittedName>
        <fullName evidence="3">Conserved repeat domain protein</fullName>
    </submittedName>
</protein>
<dbReference type="Pfam" id="PF01345">
    <property type="entry name" value="DUF11"/>
    <property type="match status" value="1"/>
</dbReference>
<name>D5EIR6_CORAD</name>
<dbReference type="EMBL" id="CP001998">
    <property type="protein sequence ID" value="ADE54315.1"/>
    <property type="molecule type" value="Genomic_DNA"/>
</dbReference>
<dbReference type="RefSeq" id="WP_013043037.1">
    <property type="nucleotide sequence ID" value="NC_014008.1"/>
</dbReference>
<keyword evidence="4" id="KW-1185">Reference proteome</keyword>
<evidence type="ECO:0000313" key="3">
    <source>
        <dbReference type="EMBL" id="ADE54315.1"/>
    </source>
</evidence>
<evidence type="ECO:0000259" key="2">
    <source>
        <dbReference type="Pfam" id="PF01345"/>
    </source>
</evidence>
<dbReference type="eggNOG" id="COG4719">
    <property type="taxonomic scope" value="Bacteria"/>
</dbReference>
<dbReference type="InterPro" id="IPR047589">
    <property type="entry name" value="DUF11_rpt"/>
</dbReference>
<organism evidence="3 4">
    <name type="scientific">Coraliomargarita akajimensis (strain DSM 45221 / IAM 15411 / JCM 23193 / KCTC 12865 / 04OKA010-24)</name>
    <dbReference type="NCBI Taxonomy" id="583355"/>
    <lineage>
        <taxon>Bacteria</taxon>
        <taxon>Pseudomonadati</taxon>
        <taxon>Verrucomicrobiota</taxon>
        <taxon>Opitutia</taxon>
        <taxon>Puniceicoccales</taxon>
        <taxon>Coraliomargaritaceae</taxon>
        <taxon>Coraliomargarita</taxon>
    </lineage>
</organism>
<dbReference type="Gene3D" id="2.60.40.3080">
    <property type="match status" value="1"/>
</dbReference>
<dbReference type="NCBIfam" id="TIGR01451">
    <property type="entry name" value="B_ant_repeat"/>
    <property type="match status" value="1"/>
</dbReference>
<keyword evidence="1" id="KW-0732">Signal</keyword>
<dbReference type="Proteomes" id="UP000000925">
    <property type="component" value="Chromosome"/>
</dbReference>
<feature type="domain" description="DUF11" evidence="2">
    <location>
        <begin position="247"/>
        <end position="334"/>
    </location>
</feature>
<proteinExistence type="predicted"/>
<dbReference type="AlphaFoldDB" id="D5EIR6"/>
<dbReference type="KEGG" id="caa:Caka_1295"/>
<dbReference type="STRING" id="583355.Caka_1295"/>